<evidence type="ECO:0000313" key="3">
    <source>
        <dbReference type="Proteomes" id="UP000245383"/>
    </source>
</evidence>
<dbReference type="InterPro" id="IPR016135">
    <property type="entry name" value="UBQ-conjugating_enzyme/RWD"/>
</dbReference>
<gene>
    <name evidence="2" type="ORF">BB561_003264</name>
</gene>
<dbReference type="CDD" id="cd23814">
    <property type="entry name" value="UEV_AKTIP"/>
    <property type="match status" value="1"/>
</dbReference>
<feature type="domain" description="UBC core" evidence="1">
    <location>
        <begin position="71"/>
        <end position="236"/>
    </location>
</feature>
<evidence type="ECO:0000313" key="2">
    <source>
        <dbReference type="EMBL" id="PVU93451.1"/>
    </source>
</evidence>
<dbReference type="PANTHER" id="PTHR23071">
    <property type="entry name" value="PHOSPHATIDYLINOSITOL GLYCAN"/>
    <property type="match status" value="1"/>
</dbReference>
<dbReference type="AlphaFoldDB" id="A0A2T9YMA2"/>
<dbReference type="OrthoDB" id="5596422at2759"/>
<organism evidence="2 3">
    <name type="scientific">Smittium simulii</name>
    <dbReference type="NCBI Taxonomy" id="133385"/>
    <lineage>
        <taxon>Eukaryota</taxon>
        <taxon>Fungi</taxon>
        <taxon>Fungi incertae sedis</taxon>
        <taxon>Zoopagomycota</taxon>
        <taxon>Kickxellomycotina</taxon>
        <taxon>Harpellomycetes</taxon>
        <taxon>Harpellales</taxon>
        <taxon>Legeriomycetaceae</taxon>
        <taxon>Smittium</taxon>
    </lineage>
</organism>
<proteinExistence type="predicted"/>
<dbReference type="SUPFAM" id="SSF54495">
    <property type="entry name" value="UBC-like"/>
    <property type="match status" value="1"/>
</dbReference>
<dbReference type="Gene3D" id="3.10.110.10">
    <property type="entry name" value="Ubiquitin Conjugating Enzyme"/>
    <property type="match status" value="1"/>
</dbReference>
<dbReference type="InterPro" id="IPR039524">
    <property type="entry name" value="PIGO/GPI13"/>
</dbReference>
<dbReference type="GO" id="GO:0005789">
    <property type="term" value="C:endoplasmic reticulum membrane"/>
    <property type="evidence" value="ECO:0007669"/>
    <property type="project" value="TreeGrafter"/>
</dbReference>
<dbReference type="GO" id="GO:0051377">
    <property type="term" value="F:mannose-ethanolamine phosphotransferase activity"/>
    <property type="evidence" value="ECO:0007669"/>
    <property type="project" value="TreeGrafter"/>
</dbReference>
<protein>
    <recommendedName>
        <fullName evidence="1">UBC core domain-containing protein</fullName>
    </recommendedName>
</protein>
<sequence>MNKNSSNGAISQLTVLFLFTFWLLGTSVYIFSRGFLLSRFELPNLSSAKSLPVGNTIDHCLFFQTTEFQNGSEQTLLNATGKWIAPQFDRAIVLIVDALLTDSKNIAFNNKKFSVWYGCVFVHSGLWNNAVFKLKIIFPQEYPYESPKIYFLNKIFHPLVKESDGEFNLKPQFPTWKVYEDYLFLALAFLKDSFNNYLLSTLTLDDCFNTEAYSLYRNDLTKFAEIAQSNVRDSLTPSTLYRSESSDCPIVFSHLSDSEHESIKKKIHESVQKSSLHIKKQYRDL</sequence>
<name>A0A2T9YMA2_9FUNG</name>
<dbReference type="SMART" id="SM00212">
    <property type="entry name" value="UBCc"/>
    <property type="match status" value="1"/>
</dbReference>
<dbReference type="PANTHER" id="PTHR23071:SF1">
    <property type="entry name" value="GPI ETHANOLAMINE PHOSPHATE TRANSFERASE 3"/>
    <property type="match status" value="1"/>
</dbReference>
<accession>A0A2T9YMA2</accession>
<comment type="caution">
    <text evidence="2">The sequence shown here is derived from an EMBL/GenBank/DDBJ whole genome shotgun (WGS) entry which is preliminary data.</text>
</comment>
<dbReference type="PROSITE" id="PS50127">
    <property type="entry name" value="UBC_2"/>
    <property type="match status" value="1"/>
</dbReference>
<dbReference type="InterPro" id="IPR000608">
    <property type="entry name" value="UBC"/>
</dbReference>
<dbReference type="Proteomes" id="UP000245383">
    <property type="component" value="Unassembled WGS sequence"/>
</dbReference>
<evidence type="ECO:0000259" key="1">
    <source>
        <dbReference type="PROSITE" id="PS50127"/>
    </source>
</evidence>
<dbReference type="STRING" id="133385.A0A2T9YMA2"/>
<dbReference type="GO" id="GO:0006506">
    <property type="term" value="P:GPI anchor biosynthetic process"/>
    <property type="evidence" value="ECO:0007669"/>
    <property type="project" value="InterPro"/>
</dbReference>
<keyword evidence="3" id="KW-1185">Reference proteome</keyword>
<dbReference type="Pfam" id="PF00179">
    <property type="entry name" value="UQ_con"/>
    <property type="match status" value="1"/>
</dbReference>
<reference evidence="2 3" key="1">
    <citation type="journal article" date="2018" name="MBio">
        <title>Comparative Genomics Reveals the Core Gene Toolbox for the Fungus-Insect Symbiosis.</title>
        <authorList>
            <person name="Wang Y."/>
            <person name="Stata M."/>
            <person name="Wang W."/>
            <person name="Stajich J.E."/>
            <person name="White M.M."/>
            <person name="Moncalvo J.M."/>
        </authorList>
    </citation>
    <scope>NUCLEOTIDE SEQUENCE [LARGE SCALE GENOMIC DNA]</scope>
    <source>
        <strain evidence="2 3">SWE-8-4</strain>
    </source>
</reference>
<dbReference type="EMBL" id="MBFR01000128">
    <property type="protein sequence ID" value="PVU93451.1"/>
    <property type="molecule type" value="Genomic_DNA"/>
</dbReference>